<dbReference type="AlphaFoldDB" id="A0A218XHU6"/>
<reference evidence="2" key="1">
    <citation type="journal article" date="2017" name="Plant J.">
        <title>The pomegranate (Punica granatum L.) genome and the genomics of punicalagin biosynthesis.</title>
        <authorList>
            <person name="Qin G."/>
            <person name="Xu C."/>
            <person name="Ming R."/>
            <person name="Tang H."/>
            <person name="Guyot R."/>
            <person name="Kramer E.M."/>
            <person name="Hu Y."/>
            <person name="Yi X."/>
            <person name="Qi Y."/>
            <person name="Xu X."/>
            <person name="Gao Z."/>
            <person name="Pan H."/>
            <person name="Jian J."/>
            <person name="Tian Y."/>
            <person name="Yue Z."/>
            <person name="Xu Y."/>
        </authorList>
    </citation>
    <scope>NUCLEOTIDE SEQUENCE [LARGE SCALE GENOMIC DNA]</scope>
    <source>
        <strain evidence="2">cv. Dabenzi</strain>
    </source>
</reference>
<organism evidence="1 2">
    <name type="scientific">Punica granatum</name>
    <name type="common">Pomegranate</name>
    <dbReference type="NCBI Taxonomy" id="22663"/>
    <lineage>
        <taxon>Eukaryota</taxon>
        <taxon>Viridiplantae</taxon>
        <taxon>Streptophyta</taxon>
        <taxon>Embryophyta</taxon>
        <taxon>Tracheophyta</taxon>
        <taxon>Spermatophyta</taxon>
        <taxon>Magnoliopsida</taxon>
        <taxon>eudicotyledons</taxon>
        <taxon>Gunneridae</taxon>
        <taxon>Pentapetalae</taxon>
        <taxon>rosids</taxon>
        <taxon>malvids</taxon>
        <taxon>Myrtales</taxon>
        <taxon>Lythraceae</taxon>
        <taxon>Punica</taxon>
    </lineage>
</organism>
<evidence type="ECO:0000313" key="1">
    <source>
        <dbReference type="EMBL" id="OWM84350.1"/>
    </source>
</evidence>
<dbReference type="EMBL" id="MTKT01001628">
    <property type="protein sequence ID" value="OWM84350.1"/>
    <property type="molecule type" value="Genomic_DNA"/>
</dbReference>
<protein>
    <submittedName>
        <fullName evidence="1">Uncharacterized protein</fullName>
    </submittedName>
</protein>
<comment type="caution">
    <text evidence="1">The sequence shown here is derived from an EMBL/GenBank/DDBJ whole genome shotgun (WGS) entry which is preliminary data.</text>
</comment>
<sequence>MTPGIARARLRLQTEQFASAGTSEMPPGIDLHFCLPYTLAFTALGTSGPRTSCPHFTAFHWLRPSIYCFRDFGSPDFVDFGSPDFVSAFTAFHGLWSSIYCFKDFGSPDFVSAFTAFQGLRPSIYCFRNFGSPDFVSAFTAFRTSRPFYCFLRALAPHLPLHIRQISIRLLSYGKRGELPQRATTGAVAGTKRGASHDLWLPPFIEHATKEGQAVSTPFWPTGFPHEDFQPRLGTLFITQQSEANRRARGHEQ</sequence>
<evidence type="ECO:0000313" key="2">
    <source>
        <dbReference type="Proteomes" id="UP000197138"/>
    </source>
</evidence>
<gene>
    <name evidence="1" type="ORF">CDL15_Pgr023870</name>
</gene>
<dbReference type="Proteomes" id="UP000197138">
    <property type="component" value="Unassembled WGS sequence"/>
</dbReference>
<accession>A0A218XHU6</accession>
<name>A0A218XHU6_PUNGR</name>
<proteinExistence type="predicted"/>